<gene>
    <name evidence="3" type="ORF">CLUMA_CG018572</name>
</gene>
<proteinExistence type="predicted"/>
<name>A0A1J1IZ05_9DIPT</name>
<sequence length="89" mass="9891">MKTISLLLILCFVAIPSICNAEQSNDYFEETTTEVKESVEETVEDSIFMLGGLCAVAIILFIIFACVSFWIGCAFLKCGFSLNQQYESV</sequence>
<keyword evidence="1" id="KW-0812">Transmembrane</keyword>
<accession>A0A1J1IZ05</accession>
<feature type="transmembrane region" description="Helical" evidence="1">
    <location>
        <begin position="47"/>
        <end position="76"/>
    </location>
</feature>
<evidence type="ECO:0000313" key="3">
    <source>
        <dbReference type="EMBL" id="CRL04922.1"/>
    </source>
</evidence>
<keyword evidence="1" id="KW-1133">Transmembrane helix</keyword>
<protein>
    <submittedName>
        <fullName evidence="3">CLUMA_CG018572, isoform A</fullName>
    </submittedName>
</protein>
<feature type="chain" id="PRO_5009619176" evidence="2">
    <location>
        <begin position="22"/>
        <end position="89"/>
    </location>
</feature>
<evidence type="ECO:0000313" key="4">
    <source>
        <dbReference type="Proteomes" id="UP000183832"/>
    </source>
</evidence>
<organism evidence="3 4">
    <name type="scientific">Clunio marinus</name>
    <dbReference type="NCBI Taxonomy" id="568069"/>
    <lineage>
        <taxon>Eukaryota</taxon>
        <taxon>Metazoa</taxon>
        <taxon>Ecdysozoa</taxon>
        <taxon>Arthropoda</taxon>
        <taxon>Hexapoda</taxon>
        <taxon>Insecta</taxon>
        <taxon>Pterygota</taxon>
        <taxon>Neoptera</taxon>
        <taxon>Endopterygota</taxon>
        <taxon>Diptera</taxon>
        <taxon>Nematocera</taxon>
        <taxon>Chironomoidea</taxon>
        <taxon>Chironomidae</taxon>
        <taxon>Clunio</taxon>
    </lineage>
</organism>
<evidence type="ECO:0000256" key="1">
    <source>
        <dbReference type="SAM" id="Phobius"/>
    </source>
</evidence>
<reference evidence="3 4" key="1">
    <citation type="submission" date="2015-04" db="EMBL/GenBank/DDBJ databases">
        <authorList>
            <person name="Syromyatnikov M.Y."/>
            <person name="Popov V.N."/>
        </authorList>
    </citation>
    <scope>NUCLEOTIDE SEQUENCE [LARGE SCALE GENOMIC DNA]</scope>
</reference>
<keyword evidence="1" id="KW-0472">Membrane</keyword>
<dbReference type="EMBL" id="CVRI01000064">
    <property type="protein sequence ID" value="CRL04922.1"/>
    <property type="molecule type" value="Genomic_DNA"/>
</dbReference>
<keyword evidence="2" id="KW-0732">Signal</keyword>
<feature type="signal peptide" evidence="2">
    <location>
        <begin position="1"/>
        <end position="21"/>
    </location>
</feature>
<keyword evidence="4" id="KW-1185">Reference proteome</keyword>
<dbReference type="Proteomes" id="UP000183832">
    <property type="component" value="Unassembled WGS sequence"/>
</dbReference>
<dbReference type="AlphaFoldDB" id="A0A1J1IZ05"/>
<evidence type="ECO:0000256" key="2">
    <source>
        <dbReference type="SAM" id="SignalP"/>
    </source>
</evidence>